<dbReference type="GO" id="GO:0003677">
    <property type="term" value="F:DNA binding"/>
    <property type="evidence" value="ECO:0007669"/>
    <property type="project" value="UniProtKB-KW"/>
</dbReference>
<dbReference type="RefSeq" id="WP_218876308.1">
    <property type="nucleotide sequence ID" value="NZ_CP059163.1"/>
</dbReference>
<dbReference type="Gene3D" id="3.30.450.40">
    <property type="match status" value="1"/>
</dbReference>
<evidence type="ECO:0000256" key="2">
    <source>
        <dbReference type="ARBA" id="ARBA00023015"/>
    </source>
</evidence>
<proteinExistence type="predicted"/>
<evidence type="ECO:0000256" key="4">
    <source>
        <dbReference type="ARBA" id="ARBA00023163"/>
    </source>
</evidence>
<dbReference type="GO" id="GO:0003700">
    <property type="term" value="F:DNA-binding transcription factor activity"/>
    <property type="evidence" value="ECO:0007669"/>
    <property type="project" value="TreeGrafter"/>
</dbReference>
<reference evidence="9 10" key="1">
    <citation type="submission" date="2020-07" db="EMBL/GenBank/DDBJ databases">
        <title>Sequencing the genomes of 1000 actinobacteria strains.</title>
        <authorList>
            <person name="Klenk H.-P."/>
        </authorList>
    </citation>
    <scope>NUCLEOTIDE SEQUENCE [LARGE SCALE GENOMIC DNA]</scope>
    <source>
        <strain evidence="9 10">DSM 18965</strain>
    </source>
</reference>
<keyword evidence="3 9" id="KW-0238">DNA-binding</keyword>
<gene>
    <name evidence="9" type="ORF">BKA08_002148</name>
</gene>
<dbReference type="AlphaFoldDB" id="A0A7Y9JQY1"/>
<dbReference type="Pfam" id="PF01614">
    <property type="entry name" value="IclR_C"/>
    <property type="match status" value="1"/>
</dbReference>
<keyword evidence="2" id="KW-0805">Transcription regulation</keyword>
<dbReference type="SMART" id="SM00346">
    <property type="entry name" value="HTH_ICLR"/>
    <property type="match status" value="1"/>
</dbReference>
<evidence type="ECO:0000256" key="6">
    <source>
        <dbReference type="ARBA" id="ARBA00070406"/>
    </source>
</evidence>
<accession>A0A7Y9JQY1</accession>
<evidence type="ECO:0000256" key="3">
    <source>
        <dbReference type="ARBA" id="ARBA00023125"/>
    </source>
</evidence>
<evidence type="ECO:0000256" key="5">
    <source>
        <dbReference type="ARBA" id="ARBA00058938"/>
    </source>
</evidence>
<dbReference type="FunFam" id="1.10.10.10:FF:000056">
    <property type="entry name" value="IclR family transcriptional regulator"/>
    <property type="match status" value="1"/>
</dbReference>
<dbReference type="InterPro" id="IPR029016">
    <property type="entry name" value="GAF-like_dom_sf"/>
</dbReference>
<keyword evidence="10" id="KW-1185">Reference proteome</keyword>
<evidence type="ECO:0000313" key="9">
    <source>
        <dbReference type="EMBL" id="NYD57910.1"/>
    </source>
</evidence>
<protein>
    <recommendedName>
        <fullName evidence="6">Glycerol operon regulatory protein</fullName>
    </recommendedName>
</protein>
<comment type="function">
    <text evidence="5">May be an activator protein for the gylABX operon.</text>
</comment>
<evidence type="ECO:0000259" key="7">
    <source>
        <dbReference type="PROSITE" id="PS51077"/>
    </source>
</evidence>
<name>A0A7Y9JQY1_9ACTN</name>
<dbReference type="Proteomes" id="UP000516957">
    <property type="component" value="Unassembled WGS sequence"/>
</dbReference>
<evidence type="ECO:0000256" key="1">
    <source>
        <dbReference type="ARBA" id="ARBA00022798"/>
    </source>
</evidence>
<dbReference type="PROSITE" id="PS51078">
    <property type="entry name" value="ICLR_ED"/>
    <property type="match status" value="1"/>
</dbReference>
<sequence>MSDEIDGFQPVKSADRTLAVLEALADARQPPSLGDLSRDLGIPKSSLHGILRTLTQRNWVVSDATGTRFSLGLRALRVGSSFVDTDDMVTRTARTLDWISAEIGEATHLGRLDGSDVVYLAKRDSTHPVRLYSAIGRRLPAHATGLGKAVLATYTDEAVLAMLPEELVALTDHTVTDHDALLAELARVRRDGYATDNEENSAGIRCFAAALPPASPGPATDAISISIPMFRLDAALEARAIELVLEVHSRVLAGV</sequence>
<organism evidence="9 10">
    <name type="scientific">Nocardioides marinisabuli</name>
    <dbReference type="NCBI Taxonomy" id="419476"/>
    <lineage>
        <taxon>Bacteria</taxon>
        <taxon>Bacillati</taxon>
        <taxon>Actinomycetota</taxon>
        <taxon>Actinomycetes</taxon>
        <taxon>Propionibacteriales</taxon>
        <taxon>Nocardioidaceae</taxon>
        <taxon>Nocardioides</taxon>
    </lineage>
</organism>
<evidence type="ECO:0000313" key="10">
    <source>
        <dbReference type="Proteomes" id="UP000516957"/>
    </source>
</evidence>
<dbReference type="InterPro" id="IPR036390">
    <property type="entry name" value="WH_DNA-bd_sf"/>
</dbReference>
<comment type="caution">
    <text evidence="9">The sequence shown here is derived from an EMBL/GenBank/DDBJ whole genome shotgun (WGS) entry which is preliminary data.</text>
</comment>
<dbReference type="EMBL" id="JACCBE010000001">
    <property type="protein sequence ID" value="NYD57910.1"/>
    <property type="molecule type" value="Genomic_DNA"/>
</dbReference>
<dbReference type="PROSITE" id="PS51077">
    <property type="entry name" value="HTH_ICLR"/>
    <property type="match status" value="1"/>
</dbReference>
<dbReference type="SUPFAM" id="SSF46785">
    <property type="entry name" value="Winged helix' DNA-binding domain"/>
    <property type="match status" value="1"/>
</dbReference>
<keyword evidence="4" id="KW-0804">Transcription</keyword>
<dbReference type="SUPFAM" id="SSF55781">
    <property type="entry name" value="GAF domain-like"/>
    <property type="match status" value="1"/>
</dbReference>
<dbReference type="InterPro" id="IPR014757">
    <property type="entry name" value="Tscrpt_reg_IclR_C"/>
</dbReference>
<keyword evidence="1" id="KW-0319">Glycerol metabolism</keyword>
<dbReference type="InterPro" id="IPR050707">
    <property type="entry name" value="HTH_MetabolicPath_Reg"/>
</dbReference>
<dbReference type="PANTHER" id="PTHR30136:SF24">
    <property type="entry name" value="HTH-TYPE TRANSCRIPTIONAL REPRESSOR ALLR"/>
    <property type="match status" value="1"/>
</dbReference>
<feature type="domain" description="HTH iclR-type" evidence="7">
    <location>
        <begin position="11"/>
        <end position="73"/>
    </location>
</feature>
<dbReference type="Gene3D" id="1.10.10.10">
    <property type="entry name" value="Winged helix-like DNA-binding domain superfamily/Winged helix DNA-binding domain"/>
    <property type="match status" value="1"/>
</dbReference>
<dbReference type="PANTHER" id="PTHR30136">
    <property type="entry name" value="HELIX-TURN-HELIX TRANSCRIPTIONAL REGULATOR, ICLR FAMILY"/>
    <property type="match status" value="1"/>
</dbReference>
<dbReference type="GO" id="GO:0045892">
    <property type="term" value="P:negative regulation of DNA-templated transcription"/>
    <property type="evidence" value="ECO:0007669"/>
    <property type="project" value="TreeGrafter"/>
</dbReference>
<feature type="domain" description="IclR-ED" evidence="8">
    <location>
        <begin position="74"/>
        <end position="255"/>
    </location>
</feature>
<dbReference type="Pfam" id="PF09339">
    <property type="entry name" value="HTH_IclR"/>
    <property type="match status" value="1"/>
</dbReference>
<evidence type="ECO:0000259" key="8">
    <source>
        <dbReference type="PROSITE" id="PS51078"/>
    </source>
</evidence>
<dbReference type="GO" id="GO:0006071">
    <property type="term" value="P:glycerol metabolic process"/>
    <property type="evidence" value="ECO:0007669"/>
    <property type="project" value="UniProtKB-KW"/>
</dbReference>
<dbReference type="InterPro" id="IPR005471">
    <property type="entry name" value="Tscrpt_reg_IclR_N"/>
</dbReference>
<dbReference type="InterPro" id="IPR036388">
    <property type="entry name" value="WH-like_DNA-bd_sf"/>
</dbReference>